<dbReference type="SMART" id="SM00575">
    <property type="entry name" value="ZnF_PMZ"/>
    <property type="match status" value="1"/>
</dbReference>
<evidence type="ECO:0000256" key="1">
    <source>
        <dbReference type="ARBA" id="ARBA00022723"/>
    </source>
</evidence>
<dbReference type="AlphaFoldDB" id="A0AAQ3XC71"/>
<proteinExistence type="predicted"/>
<dbReference type="GO" id="GO:0008270">
    <property type="term" value="F:zinc ion binding"/>
    <property type="evidence" value="ECO:0007669"/>
    <property type="project" value="UniProtKB-KW"/>
</dbReference>
<sequence length="421" mass="49235">MVLQVDNKQGEPVIIPEIGMSFKSEDDAYDMYNSYAKSVGFSIRKSTTRYRADKTLYQKHIVCSNQGQRGQHSSHETLNENATTRAWCHARVQFSISREGIWTVQKVVLDHNHYLVSPNKVHKLRSHRHIIEADKQLIAQIREAGIQPAQVYEFFKQWYGGAENVPFSRMDCNNLIGRERKKYLPANDVQTLLEYLKNKQLEDPTFFYAIQVDEDDGRISNFFWADGQAIMDYACFGDAVSFDTTFQTNKFEMPFAPIIGTNHHKQTIIFLRKEECEKCATDLRENELDADYKSRYTNPIIHIPHLAMLKTAAKSYTRKLYSDFEKEFGEQFSFTCQLLQSEGTVRTFKVMPTRFQDEAIVVFNLEEMTITCSCRKYECIGILCRHTLRVFNINDVFILPTQYILNRWTKYAKREFYCEKA</sequence>
<dbReference type="PROSITE" id="PS50966">
    <property type="entry name" value="ZF_SWIM"/>
    <property type="match status" value="1"/>
</dbReference>
<dbReference type="Proteomes" id="UP001341281">
    <property type="component" value="Chromosome 09"/>
</dbReference>
<accession>A0AAQ3XC71</accession>
<dbReference type="Pfam" id="PF03101">
    <property type="entry name" value="FAR1"/>
    <property type="match status" value="1"/>
</dbReference>
<evidence type="ECO:0000259" key="5">
    <source>
        <dbReference type="PROSITE" id="PS50966"/>
    </source>
</evidence>
<name>A0AAQ3XC71_PASNO</name>
<dbReference type="InterPro" id="IPR004330">
    <property type="entry name" value="FAR1_DNA_bnd_dom"/>
</dbReference>
<keyword evidence="7" id="KW-1185">Reference proteome</keyword>
<evidence type="ECO:0000256" key="3">
    <source>
        <dbReference type="ARBA" id="ARBA00022833"/>
    </source>
</evidence>
<evidence type="ECO:0000313" key="6">
    <source>
        <dbReference type="EMBL" id="WVZ92950.1"/>
    </source>
</evidence>
<dbReference type="PANTHER" id="PTHR47718">
    <property type="entry name" value="OS01G0519700 PROTEIN"/>
    <property type="match status" value="1"/>
</dbReference>
<reference evidence="6 7" key="1">
    <citation type="submission" date="2024-02" db="EMBL/GenBank/DDBJ databases">
        <title>High-quality chromosome-scale genome assembly of Pensacola bahiagrass (Paspalum notatum Flugge var. saurae).</title>
        <authorList>
            <person name="Vega J.M."/>
            <person name="Podio M."/>
            <person name="Orjuela J."/>
            <person name="Siena L.A."/>
            <person name="Pessino S.C."/>
            <person name="Combes M.C."/>
            <person name="Mariac C."/>
            <person name="Albertini E."/>
            <person name="Pupilli F."/>
            <person name="Ortiz J.P.A."/>
            <person name="Leblanc O."/>
        </authorList>
    </citation>
    <scope>NUCLEOTIDE SEQUENCE [LARGE SCALE GENOMIC DNA]</scope>
    <source>
        <strain evidence="6">R1</strain>
        <tissue evidence="6">Leaf</tissue>
    </source>
</reference>
<keyword evidence="3" id="KW-0862">Zinc</keyword>
<dbReference type="EMBL" id="CP144753">
    <property type="protein sequence ID" value="WVZ92950.1"/>
    <property type="molecule type" value="Genomic_DNA"/>
</dbReference>
<evidence type="ECO:0000256" key="4">
    <source>
        <dbReference type="PROSITE-ProRule" id="PRU00325"/>
    </source>
</evidence>
<dbReference type="Pfam" id="PF04434">
    <property type="entry name" value="SWIM"/>
    <property type="match status" value="1"/>
</dbReference>
<dbReference type="PANTHER" id="PTHR47718:SF7">
    <property type="entry name" value="PROTEIN FAR1-RELATED SEQUENCE"/>
    <property type="match status" value="1"/>
</dbReference>
<dbReference type="InterPro" id="IPR007527">
    <property type="entry name" value="Znf_SWIM"/>
</dbReference>
<gene>
    <name evidence="6" type="ORF">U9M48_038980</name>
</gene>
<evidence type="ECO:0000256" key="2">
    <source>
        <dbReference type="ARBA" id="ARBA00022771"/>
    </source>
</evidence>
<organism evidence="6 7">
    <name type="scientific">Paspalum notatum var. saurae</name>
    <dbReference type="NCBI Taxonomy" id="547442"/>
    <lineage>
        <taxon>Eukaryota</taxon>
        <taxon>Viridiplantae</taxon>
        <taxon>Streptophyta</taxon>
        <taxon>Embryophyta</taxon>
        <taxon>Tracheophyta</taxon>
        <taxon>Spermatophyta</taxon>
        <taxon>Magnoliopsida</taxon>
        <taxon>Liliopsida</taxon>
        <taxon>Poales</taxon>
        <taxon>Poaceae</taxon>
        <taxon>PACMAD clade</taxon>
        <taxon>Panicoideae</taxon>
        <taxon>Andropogonodae</taxon>
        <taxon>Paspaleae</taxon>
        <taxon>Paspalinae</taxon>
        <taxon>Paspalum</taxon>
    </lineage>
</organism>
<dbReference type="InterPro" id="IPR006564">
    <property type="entry name" value="Znf_PMZ"/>
</dbReference>
<keyword evidence="2 4" id="KW-0863">Zinc-finger</keyword>
<keyword evidence="1" id="KW-0479">Metal-binding</keyword>
<protein>
    <recommendedName>
        <fullName evidence="5">SWIM-type domain-containing protein</fullName>
    </recommendedName>
</protein>
<evidence type="ECO:0000313" key="7">
    <source>
        <dbReference type="Proteomes" id="UP001341281"/>
    </source>
</evidence>
<feature type="domain" description="SWIM-type" evidence="5">
    <location>
        <begin position="359"/>
        <end position="395"/>
    </location>
</feature>